<proteinExistence type="predicted"/>
<reference evidence="2" key="1">
    <citation type="submission" date="2021-02" db="EMBL/GenBank/DDBJ databases">
        <authorList>
            <person name="Dougan E. K."/>
            <person name="Rhodes N."/>
            <person name="Thang M."/>
            <person name="Chan C."/>
        </authorList>
    </citation>
    <scope>NUCLEOTIDE SEQUENCE</scope>
</reference>
<comment type="caution">
    <text evidence="2">The sequence shown here is derived from an EMBL/GenBank/DDBJ whole genome shotgun (WGS) entry which is preliminary data.</text>
</comment>
<dbReference type="EMBL" id="CAJNJA010022613">
    <property type="protein sequence ID" value="CAE7496785.1"/>
    <property type="molecule type" value="Genomic_DNA"/>
</dbReference>
<sequence length="1512" mass="165861">ECPTKDSGPPEKPPPPPPKATTAAMSASTTAAPSIATSPAKAPSAAPEDSSSSSSTVAAAGTNKIDAAKMTEILNETNKMLKAFQAQSGPESSGPTPPADPLAMIQQQLDEVRRLKAITVKDAGAPLISSGVAFNSAVDWYEARLSSTTVAIQASGSEEEEALLDSGASHAYRAAGQEDSDGNTRMVAVTLPTGVMDPFTAFGCSSSTWTIAGQEFKKTVADLQLQVKAIRDQGKAGWSYDKHLQSLQEDGDRTSMAGFLHTSPVFAALPPEVLLGLPESVPREAKDGWKLLKGMPWSRAKRRSLFQSDGWIVHLCSGDERTREAKQQEIMRRAFWSNSLNGGDGIVDVDITASKDMDLLRQDAVFKVLAWAALAGKVKAIIGGPPRHAFPVDAAAQATSPQQIKELKIVACMLMLWYMAEVGRLKAWREGSLSGSPVKPHVGFMLEHPTSEEGKVSLFDHPMWKSFAQEDLMGEVPCVLNDRLEILLVRCGLWSLLLMWRRLFNLGRAYETEKAFWNGNYIYNEIIFLTEGIDGAGGYKYLMVGCYRFPKLEGVTAVKGVDDVKSLGPVPDDGRDWILDEEEAHEVEKEEGRSSSGTRALCAASFQWISGVQVARDRARELQTDALESWAAARDIEVTRTQGSDPAGNGTAERAVGAIKARIRVLLGQAKELSGAEDDAVRTWWPFAAETAVAQHQAVAFGRKLPAVARFGSKVFTKRKGYGQGGRFDLQPRWMSATYLGPARSVPGGHLVLTDEGIRRKSSIVELAGAVGLMPGLWDGQEDGAEGAHALRAILALAGDQVCSSSDEVLSDDAALKALELSSEESMKSSGPGPRGDLAAEYLSEGRFSMNDCLEVLQNENLRRTKKQRASAWKDNAPPPIHTTLGAYQKGPWSGVTTATTRHNSLPSHLMAMFQHHCGADVSFTSMTVARDLCTDAHKDRFNLKTSKNYVLTVGNFVGGGIWQEGQREGGSPKLHKTMSWDGGPKWTVIAHTVGQKVSVLEEHGEMMWTRRLLDEEENLLSMIPHEEAEIDALRIMLVHTAAYGWLVASTDIRNAFILAPIKEEDEDDDASYALYPPKVFQLAKVEYALRLWRVDRALYGFRRPPRLWGKFRDRRLRAAKIFYNDGYIYLRQHRADENIWSAVVVAADGKEETQAYVNVYVDDILYVGLQSVIVAIHSWLTEEWKASPLTWASTTSPLRNGFLGENEASEEQYDEPQLRRAQALTGELLWLSGKSRPDLLHTVATMSSWCLKCPALVEKIGLRALGYLKETIDVELYYRPRRLDHYVEGFSDASFAPHGSRSVGCCLTRYLEQPVAWRCGRQALVALSGAEAELIEAISAAQMSYGVIAVTNELQSAKPTLVLKVDNSAAVGLSSESAGTWKTRHLRVRAYHLREAVRLKEITTEHIPGVGQLGDLGTKAFHRPRLQELLRLWGLQAPEARGEPERSSSSGSMAKFNGTVAVLARLAVVLGWLIQVSRASPVEVGGGLQVSFPWEDWLWWLWLQLSAFGRL</sequence>
<evidence type="ECO:0000313" key="3">
    <source>
        <dbReference type="Proteomes" id="UP000601435"/>
    </source>
</evidence>
<feature type="region of interest" description="Disordered" evidence="1">
    <location>
        <begin position="869"/>
        <end position="889"/>
    </location>
</feature>
<dbReference type="Proteomes" id="UP000601435">
    <property type="component" value="Unassembled WGS sequence"/>
</dbReference>
<feature type="non-terminal residue" evidence="2">
    <location>
        <position position="1"/>
    </location>
</feature>
<feature type="region of interest" description="Disordered" evidence="1">
    <location>
        <begin position="1"/>
        <end position="63"/>
    </location>
</feature>
<keyword evidence="3" id="KW-1185">Reference proteome</keyword>
<gene>
    <name evidence="2" type="primary">GIP</name>
    <name evidence="2" type="ORF">SNEC2469_LOCUS14132</name>
</gene>
<evidence type="ECO:0000313" key="2">
    <source>
        <dbReference type="EMBL" id="CAE7496785.1"/>
    </source>
</evidence>
<dbReference type="CDD" id="cd09272">
    <property type="entry name" value="RNase_HI_RT_Ty1"/>
    <property type="match status" value="1"/>
</dbReference>
<evidence type="ECO:0000256" key="1">
    <source>
        <dbReference type="SAM" id="MobiDB-lite"/>
    </source>
</evidence>
<feature type="compositionally biased region" description="Pro residues" evidence="1">
    <location>
        <begin position="10"/>
        <end position="19"/>
    </location>
</feature>
<dbReference type="OrthoDB" id="3562068at2759"/>
<organism evidence="2 3">
    <name type="scientific">Symbiodinium necroappetens</name>
    <dbReference type="NCBI Taxonomy" id="1628268"/>
    <lineage>
        <taxon>Eukaryota</taxon>
        <taxon>Sar</taxon>
        <taxon>Alveolata</taxon>
        <taxon>Dinophyceae</taxon>
        <taxon>Suessiales</taxon>
        <taxon>Symbiodiniaceae</taxon>
        <taxon>Symbiodinium</taxon>
    </lineage>
</organism>
<name>A0A812SXY9_9DINO</name>
<accession>A0A812SXY9</accession>
<feature type="compositionally biased region" description="Low complexity" evidence="1">
    <location>
        <begin position="20"/>
        <end position="62"/>
    </location>
</feature>
<protein>
    <submittedName>
        <fullName evidence="2">GIP protein</fullName>
    </submittedName>
</protein>